<dbReference type="InterPro" id="IPR036390">
    <property type="entry name" value="WH_DNA-bd_sf"/>
</dbReference>
<keyword evidence="4" id="KW-1185">Reference proteome</keyword>
<dbReference type="InterPro" id="IPR006497">
    <property type="entry name" value="Phage_lambda_VrpO_N"/>
</dbReference>
<evidence type="ECO:0000256" key="1">
    <source>
        <dbReference type="SAM" id="MobiDB-lite"/>
    </source>
</evidence>
<comment type="caution">
    <text evidence="3">The sequence shown here is derived from an EMBL/GenBank/DDBJ whole genome shotgun (WGS) entry which is preliminary data.</text>
</comment>
<sequence length="282" mass="32057">MSAAEKIISLAERRAAIAPVEGKKRMQDGFTAIPNDVEDALLRSPLTHRQERVFRAILRKTLGFNKTEDCIATTQISELTGIDESPVRKCVNDLVDMGLVARGRRTKFGTFITPNLDVSSWNFKQDESSRLPSQTGQIVPNKQYDLAPHKRQLQKTVKEPNGSSSSAKPKTDKIACPHAQLIDLYHEELPTCRQVREWNDARKSLMRARWNEKLAAGKYHDLQTGLAYWRRFFAYVNQSDFLTGRSEPGNGRKVFVADLEWIIRPTNFAKIVEGKYHEEAGE</sequence>
<feature type="domain" description="Bacteriophage lambda Replication protein O N-terminal" evidence="2">
    <location>
        <begin position="26"/>
        <end position="121"/>
    </location>
</feature>
<dbReference type="NCBIfam" id="TIGR01610">
    <property type="entry name" value="phage_O_Nterm"/>
    <property type="match status" value="1"/>
</dbReference>
<evidence type="ECO:0000313" key="3">
    <source>
        <dbReference type="EMBL" id="MTD34008.1"/>
    </source>
</evidence>
<dbReference type="Proteomes" id="UP000446658">
    <property type="component" value="Unassembled WGS sequence"/>
</dbReference>
<name>A0A844GFK3_9NEIS</name>
<reference evidence="3 4" key="1">
    <citation type="submission" date="2019-11" db="EMBL/GenBank/DDBJ databases">
        <title>Draft genome sequence of Paludibacterium sp. dN18-1.</title>
        <authorList>
            <person name="Im W.-T."/>
        </authorList>
    </citation>
    <scope>NUCLEOTIDE SEQUENCE [LARGE SCALE GENOMIC DNA]</scope>
    <source>
        <strain evidence="4">dN 18-1</strain>
    </source>
</reference>
<evidence type="ECO:0000259" key="2">
    <source>
        <dbReference type="Pfam" id="PF04492"/>
    </source>
</evidence>
<dbReference type="RefSeq" id="WP_230371191.1">
    <property type="nucleotide sequence ID" value="NZ_WLYX01000001.1"/>
</dbReference>
<dbReference type="AlphaFoldDB" id="A0A844GFK3"/>
<dbReference type="SUPFAM" id="SSF46785">
    <property type="entry name" value="Winged helix' DNA-binding domain"/>
    <property type="match status" value="1"/>
</dbReference>
<evidence type="ECO:0000313" key="4">
    <source>
        <dbReference type="Proteomes" id="UP000446658"/>
    </source>
</evidence>
<gene>
    <name evidence="3" type="ORF">GKE73_16355</name>
</gene>
<protein>
    <recommendedName>
        <fullName evidence="2">Bacteriophage lambda Replication protein O N-terminal domain-containing protein</fullName>
    </recommendedName>
</protein>
<dbReference type="EMBL" id="WLYX01000001">
    <property type="protein sequence ID" value="MTD34008.1"/>
    <property type="molecule type" value="Genomic_DNA"/>
</dbReference>
<feature type="region of interest" description="Disordered" evidence="1">
    <location>
        <begin position="151"/>
        <end position="172"/>
    </location>
</feature>
<dbReference type="Pfam" id="PF04492">
    <property type="entry name" value="Phage_rep_O"/>
    <property type="match status" value="1"/>
</dbReference>
<accession>A0A844GFK3</accession>
<proteinExistence type="predicted"/>
<dbReference type="GO" id="GO:0006260">
    <property type="term" value="P:DNA replication"/>
    <property type="evidence" value="ECO:0007669"/>
    <property type="project" value="InterPro"/>
</dbReference>
<organism evidence="3 4">
    <name type="scientific">Paludibacterium denitrificans</name>
    <dbReference type="NCBI Taxonomy" id="2675226"/>
    <lineage>
        <taxon>Bacteria</taxon>
        <taxon>Pseudomonadati</taxon>
        <taxon>Pseudomonadota</taxon>
        <taxon>Betaproteobacteria</taxon>
        <taxon>Neisseriales</taxon>
        <taxon>Chromobacteriaceae</taxon>
        <taxon>Paludibacterium</taxon>
    </lineage>
</organism>
<dbReference type="InterPro" id="IPR036388">
    <property type="entry name" value="WH-like_DNA-bd_sf"/>
</dbReference>
<dbReference type="Gene3D" id="1.10.10.10">
    <property type="entry name" value="Winged helix-like DNA-binding domain superfamily/Winged helix DNA-binding domain"/>
    <property type="match status" value="1"/>
</dbReference>